<organism evidence="2 3">
    <name type="scientific">Persicobacter diffluens</name>
    <dbReference type="NCBI Taxonomy" id="981"/>
    <lineage>
        <taxon>Bacteria</taxon>
        <taxon>Pseudomonadati</taxon>
        <taxon>Bacteroidota</taxon>
        <taxon>Cytophagia</taxon>
        <taxon>Cytophagales</taxon>
        <taxon>Persicobacteraceae</taxon>
        <taxon>Persicobacter</taxon>
    </lineage>
</organism>
<dbReference type="Gene3D" id="1.20.120.450">
    <property type="entry name" value="dinb family like domain"/>
    <property type="match status" value="1"/>
</dbReference>
<sequence>MAQTGSKQTPSFLEYVYQLNEGNSLSEAFSQSLTAIDRLEISQLEKIGLNTYEKEKWTVPTIFQHVIDWERIWCYRAIIFARKEGSIPEGHDQEMMGMHSHADHRSIVDLVDELRVVRQSSIMMFESFSDEILETNCEFFEYQMPLNAIGLTITAHQIHHLNIIKERYLPLIR</sequence>
<dbReference type="Pfam" id="PF12867">
    <property type="entry name" value="DinB_2"/>
    <property type="match status" value="1"/>
</dbReference>
<evidence type="ECO:0000313" key="3">
    <source>
        <dbReference type="Proteomes" id="UP001310022"/>
    </source>
</evidence>
<comment type="caution">
    <text evidence="2">The sequence shown here is derived from an EMBL/GenBank/DDBJ whole genome shotgun (WGS) entry which is preliminary data.</text>
</comment>
<name>A0AAN5AJU2_9BACT</name>
<evidence type="ECO:0000259" key="1">
    <source>
        <dbReference type="Pfam" id="PF12867"/>
    </source>
</evidence>
<feature type="domain" description="DinB-like" evidence="1">
    <location>
        <begin position="52"/>
        <end position="164"/>
    </location>
</feature>
<dbReference type="InterPro" id="IPR024775">
    <property type="entry name" value="DinB-like"/>
</dbReference>
<dbReference type="SUPFAM" id="SSF109854">
    <property type="entry name" value="DinB/YfiT-like putative metalloenzymes"/>
    <property type="match status" value="1"/>
</dbReference>
<dbReference type="RefSeq" id="WP_338236802.1">
    <property type="nucleotide sequence ID" value="NZ_BQKE01000001.1"/>
</dbReference>
<dbReference type="EMBL" id="BQKE01000001">
    <property type="protein sequence ID" value="GJM61212.1"/>
    <property type="molecule type" value="Genomic_DNA"/>
</dbReference>
<dbReference type="AlphaFoldDB" id="A0AAN5AJU2"/>
<keyword evidence="3" id="KW-1185">Reference proteome</keyword>
<dbReference type="InterPro" id="IPR034660">
    <property type="entry name" value="DinB/YfiT-like"/>
</dbReference>
<evidence type="ECO:0000313" key="2">
    <source>
        <dbReference type="EMBL" id="GJM61212.1"/>
    </source>
</evidence>
<dbReference type="Proteomes" id="UP001310022">
    <property type="component" value="Unassembled WGS sequence"/>
</dbReference>
<protein>
    <recommendedName>
        <fullName evidence="1">DinB-like domain-containing protein</fullName>
    </recommendedName>
</protein>
<accession>A0AAN5AJU2</accession>
<reference evidence="2 3" key="1">
    <citation type="submission" date="2021-12" db="EMBL/GenBank/DDBJ databases">
        <title>Genome sequencing of bacteria with rrn-lacking chromosome and rrn-plasmid.</title>
        <authorList>
            <person name="Anda M."/>
            <person name="Iwasaki W."/>
        </authorList>
    </citation>
    <scope>NUCLEOTIDE SEQUENCE [LARGE SCALE GENOMIC DNA]</scope>
    <source>
        <strain evidence="2 3">NBRC 15940</strain>
    </source>
</reference>
<proteinExistence type="predicted"/>
<gene>
    <name evidence="2" type="ORF">PEDI_17640</name>
</gene>